<organism evidence="1">
    <name type="scientific">Ophidiomyces ophidiicola</name>
    <dbReference type="NCBI Taxonomy" id="1387563"/>
    <lineage>
        <taxon>Eukaryota</taxon>
        <taxon>Fungi</taxon>
        <taxon>Dikarya</taxon>
        <taxon>Ascomycota</taxon>
        <taxon>Pezizomycotina</taxon>
        <taxon>Eurotiomycetes</taxon>
        <taxon>Eurotiomycetidae</taxon>
        <taxon>Onygenales</taxon>
        <taxon>Onygenaceae</taxon>
        <taxon>Ophidiomyces</taxon>
    </lineage>
</organism>
<reference evidence="1" key="1">
    <citation type="journal article" date="2022" name="bioRxiv">
        <title>Population genetic analysis of Ophidiomyces ophidiicola, the causative agent of snake fungal disease, indicates recent introductions to the USA.</title>
        <authorList>
            <person name="Ladner J.T."/>
            <person name="Palmer J.M."/>
            <person name="Ettinger C.L."/>
            <person name="Stajich J.E."/>
            <person name="Farrell T.M."/>
            <person name="Glorioso B.M."/>
            <person name="Lawson B."/>
            <person name="Price S.J."/>
            <person name="Stengle A.G."/>
            <person name="Grear D.A."/>
            <person name="Lorch J.M."/>
        </authorList>
    </citation>
    <scope>NUCLEOTIDE SEQUENCE</scope>
    <source>
        <strain evidence="1">NWHC 24266-5</strain>
    </source>
</reference>
<evidence type="ECO:0000313" key="1">
    <source>
        <dbReference type="EMBL" id="KAI2388401.1"/>
    </source>
</evidence>
<sequence>MASSYLGSTHPNSLAPWGYAVYRLTYNVGSEEKWDTALRIIQNAVYSSIEVRNRRANEMQDRHRKVRFEYQERGARHPRTPTVSVRDVKDKFHLEVFNDYAQYNGLSLNQVRSKFKKWITRVYWETGTHELPITPEFCIAVDDEALESLLVSGGYGFVKVIAIDPCVSSWESNCGWTHARPVDLWKFCGEGTTD</sequence>
<name>A0ACB8UZK3_9EURO</name>
<gene>
    <name evidence="1" type="ORF">LOY88_002597</name>
</gene>
<accession>A0ACB8UZK3</accession>
<comment type="caution">
    <text evidence="1">The sequence shown here is derived from an EMBL/GenBank/DDBJ whole genome shotgun (WGS) entry which is preliminary data.</text>
</comment>
<proteinExistence type="predicted"/>
<dbReference type="EMBL" id="JALBCA010000031">
    <property type="protein sequence ID" value="KAI2388401.1"/>
    <property type="molecule type" value="Genomic_DNA"/>
</dbReference>
<protein>
    <submittedName>
        <fullName evidence="1">Uncharacterized protein</fullName>
    </submittedName>
</protein>